<keyword evidence="4" id="KW-0521">NADP</keyword>
<accession>T1BJR9</accession>
<evidence type="ECO:0000256" key="1">
    <source>
        <dbReference type="ARBA" id="ARBA00022490"/>
    </source>
</evidence>
<gene>
    <name evidence="10" type="ORF">B1B_10215</name>
</gene>
<keyword evidence="1" id="KW-0963">Cytoplasm</keyword>
<evidence type="ECO:0000313" key="10">
    <source>
        <dbReference type="EMBL" id="EQD53494.1"/>
    </source>
</evidence>
<comment type="caution">
    <text evidence="10">The sequence shown here is derived from an EMBL/GenBank/DDBJ whole genome shotgun (WGS) entry which is preliminary data.</text>
</comment>
<keyword evidence="8" id="KW-0594">Phospholipid biosynthesis</keyword>
<keyword evidence="10" id="KW-0456">Lyase</keyword>
<keyword evidence="6" id="KW-0520">NAD</keyword>
<dbReference type="PANTHER" id="PTHR43616">
    <property type="entry name" value="GLYCEROL DEHYDROGENASE"/>
    <property type="match status" value="1"/>
</dbReference>
<evidence type="ECO:0000256" key="8">
    <source>
        <dbReference type="ARBA" id="ARBA00023209"/>
    </source>
</evidence>
<feature type="non-terminal residue" evidence="10">
    <location>
        <position position="166"/>
    </location>
</feature>
<evidence type="ECO:0000256" key="3">
    <source>
        <dbReference type="ARBA" id="ARBA00022723"/>
    </source>
</evidence>
<evidence type="ECO:0000256" key="9">
    <source>
        <dbReference type="ARBA" id="ARBA00023264"/>
    </source>
</evidence>
<evidence type="ECO:0000256" key="7">
    <source>
        <dbReference type="ARBA" id="ARBA00023098"/>
    </source>
</evidence>
<name>T1BJR9_9ZZZZ</name>
<proteinExistence type="predicted"/>
<dbReference type="AlphaFoldDB" id="T1BJR9"/>
<dbReference type="Gene3D" id="3.40.50.1970">
    <property type="match status" value="1"/>
</dbReference>
<keyword evidence="5" id="KW-0560">Oxidoreductase</keyword>
<evidence type="ECO:0000256" key="2">
    <source>
        <dbReference type="ARBA" id="ARBA00022516"/>
    </source>
</evidence>
<dbReference type="Gene3D" id="1.20.1090.10">
    <property type="entry name" value="Dehydroquinate synthase-like - alpha domain"/>
    <property type="match status" value="1"/>
</dbReference>
<reference evidence="10" key="1">
    <citation type="submission" date="2013-08" db="EMBL/GenBank/DDBJ databases">
        <authorList>
            <person name="Mendez C."/>
            <person name="Richter M."/>
            <person name="Ferrer M."/>
            <person name="Sanchez J."/>
        </authorList>
    </citation>
    <scope>NUCLEOTIDE SEQUENCE</scope>
</reference>
<evidence type="ECO:0000256" key="6">
    <source>
        <dbReference type="ARBA" id="ARBA00023027"/>
    </source>
</evidence>
<keyword evidence="7" id="KW-0443">Lipid metabolism</keyword>
<keyword evidence="3" id="KW-0479">Metal-binding</keyword>
<sequence>EHAVGAVRDAHASARPDGVLAVGAGVVNDVTRYATFLDGVSYVSVPTAPSMDGYASSVAAMQFDGVKVTLPAHAPCGIFADPVVLAAAPPEMIVWGFGDLIGKATARFDWVLGHGASGEPFCEMVEARVLVPLTRCVEDVGNLLAGDEDAIVALTTGLVESGVAMA</sequence>
<dbReference type="EC" id="4.2.3.4" evidence="10"/>
<reference evidence="10" key="2">
    <citation type="journal article" date="2014" name="ISME J.">
        <title>Microbial stratification in low pH oxic and suboxic macroscopic growths along an acid mine drainage.</title>
        <authorList>
            <person name="Mendez-Garcia C."/>
            <person name="Mesa V."/>
            <person name="Sprenger R.R."/>
            <person name="Richter M."/>
            <person name="Diez M.S."/>
            <person name="Solano J."/>
            <person name="Bargiela R."/>
            <person name="Golyshina O.V."/>
            <person name="Manteca A."/>
            <person name="Ramos J.L."/>
            <person name="Gallego J.R."/>
            <person name="Llorente I."/>
            <person name="Martins Dos Santos V.A."/>
            <person name="Jensen O.N."/>
            <person name="Pelaez A.I."/>
            <person name="Sanchez J."/>
            <person name="Ferrer M."/>
        </authorList>
    </citation>
    <scope>NUCLEOTIDE SEQUENCE</scope>
</reference>
<dbReference type="InterPro" id="IPR016205">
    <property type="entry name" value="Glycerol_DH"/>
</dbReference>
<organism evidence="10">
    <name type="scientific">mine drainage metagenome</name>
    <dbReference type="NCBI Taxonomy" id="410659"/>
    <lineage>
        <taxon>unclassified sequences</taxon>
        <taxon>metagenomes</taxon>
        <taxon>ecological metagenomes</taxon>
    </lineage>
</organism>
<dbReference type="GO" id="GO:0016614">
    <property type="term" value="F:oxidoreductase activity, acting on CH-OH group of donors"/>
    <property type="evidence" value="ECO:0007669"/>
    <property type="project" value="InterPro"/>
</dbReference>
<dbReference type="GO" id="GO:0003856">
    <property type="term" value="F:3-dehydroquinate synthase activity"/>
    <property type="evidence" value="ECO:0007669"/>
    <property type="project" value="UniProtKB-EC"/>
</dbReference>
<dbReference type="PANTHER" id="PTHR43616:SF5">
    <property type="entry name" value="GLYCEROL DEHYDROGENASE 1"/>
    <property type="match status" value="1"/>
</dbReference>
<dbReference type="EMBL" id="AUZY01006713">
    <property type="protein sequence ID" value="EQD53494.1"/>
    <property type="molecule type" value="Genomic_DNA"/>
</dbReference>
<dbReference type="GO" id="GO:0008654">
    <property type="term" value="P:phospholipid biosynthetic process"/>
    <property type="evidence" value="ECO:0007669"/>
    <property type="project" value="UniProtKB-KW"/>
</dbReference>
<dbReference type="SUPFAM" id="SSF56796">
    <property type="entry name" value="Dehydroquinate synthase-like"/>
    <property type="match status" value="1"/>
</dbReference>
<protein>
    <submittedName>
        <fullName evidence="10">3-dehydroquinate synthase</fullName>
        <ecNumber evidence="10">4.2.3.4</ecNumber>
    </submittedName>
</protein>
<dbReference type="Pfam" id="PF13685">
    <property type="entry name" value="Fe-ADH_2"/>
    <property type="match status" value="1"/>
</dbReference>
<evidence type="ECO:0000256" key="4">
    <source>
        <dbReference type="ARBA" id="ARBA00022857"/>
    </source>
</evidence>
<feature type="non-terminal residue" evidence="10">
    <location>
        <position position="1"/>
    </location>
</feature>
<keyword evidence="2" id="KW-0444">Lipid biosynthesis</keyword>
<keyword evidence="9" id="KW-1208">Phospholipid metabolism</keyword>
<evidence type="ECO:0000256" key="5">
    <source>
        <dbReference type="ARBA" id="ARBA00023002"/>
    </source>
</evidence>
<dbReference type="GO" id="GO:0046872">
    <property type="term" value="F:metal ion binding"/>
    <property type="evidence" value="ECO:0007669"/>
    <property type="project" value="UniProtKB-KW"/>
</dbReference>
<dbReference type="InterPro" id="IPR032837">
    <property type="entry name" value="G1PDH"/>
</dbReference>